<protein>
    <recommendedName>
        <fullName evidence="3">SWIM-type domain-containing protein</fullName>
    </recommendedName>
</protein>
<evidence type="ECO:0000256" key="2">
    <source>
        <dbReference type="SAM" id="MobiDB-lite"/>
    </source>
</evidence>
<comment type="caution">
    <text evidence="4">The sequence shown here is derived from an EMBL/GenBank/DDBJ whole genome shotgun (WGS) entry which is preliminary data.</text>
</comment>
<name>A0A7J6KTW6_PERCH</name>
<dbReference type="AlphaFoldDB" id="A0A7J6KTW6"/>
<evidence type="ECO:0000259" key="3">
    <source>
        <dbReference type="PROSITE" id="PS50966"/>
    </source>
</evidence>
<keyword evidence="1" id="KW-0479">Metal-binding</keyword>
<feature type="non-terminal residue" evidence="4">
    <location>
        <position position="1"/>
    </location>
</feature>
<dbReference type="GO" id="GO:0008270">
    <property type="term" value="F:zinc ion binding"/>
    <property type="evidence" value="ECO:0007669"/>
    <property type="project" value="UniProtKB-KW"/>
</dbReference>
<feature type="region of interest" description="Disordered" evidence="2">
    <location>
        <begin position="262"/>
        <end position="322"/>
    </location>
</feature>
<dbReference type="Proteomes" id="UP000591131">
    <property type="component" value="Unassembled WGS sequence"/>
</dbReference>
<dbReference type="InterPro" id="IPR007527">
    <property type="entry name" value="Znf_SWIM"/>
</dbReference>
<keyword evidence="5" id="KW-1185">Reference proteome</keyword>
<reference evidence="4 5" key="1">
    <citation type="submission" date="2020-04" db="EMBL/GenBank/DDBJ databases">
        <title>Perkinsus chesapeaki whole genome sequence.</title>
        <authorList>
            <person name="Bogema D.R."/>
        </authorList>
    </citation>
    <scope>NUCLEOTIDE SEQUENCE [LARGE SCALE GENOMIC DNA]</scope>
    <source>
        <strain evidence="4">ATCC PRA-425</strain>
    </source>
</reference>
<feature type="compositionally biased region" description="Basic residues" evidence="2">
    <location>
        <begin position="296"/>
        <end position="306"/>
    </location>
</feature>
<keyword evidence="1" id="KW-0863">Zinc-finger</keyword>
<accession>A0A7J6KTW6</accession>
<evidence type="ECO:0000313" key="4">
    <source>
        <dbReference type="EMBL" id="KAF4650284.1"/>
    </source>
</evidence>
<organism evidence="4 5">
    <name type="scientific">Perkinsus chesapeaki</name>
    <name type="common">Clam parasite</name>
    <name type="synonym">Perkinsus andrewsi</name>
    <dbReference type="NCBI Taxonomy" id="330153"/>
    <lineage>
        <taxon>Eukaryota</taxon>
        <taxon>Sar</taxon>
        <taxon>Alveolata</taxon>
        <taxon>Perkinsozoa</taxon>
        <taxon>Perkinsea</taxon>
        <taxon>Perkinsida</taxon>
        <taxon>Perkinsidae</taxon>
        <taxon>Perkinsus</taxon>
    </lineage>
</organism>
<proteinExistence type="predicted"/>
<sequence length="322" mass="36149">PLPGAKFKVPGTYGTSSYDIVPRPVVLDLLSGRAEVCDLEVIGLRVCRTPVNTDTPSYGMGHGAKDDYGDVYEVTDNRQRRTLHEFAAYLGDRAAWAKLSRYGHSTNKGTISAAHRKKAAALLANEMRCQVPRTWKQATEGSVASQDVWIFVKDSNSRLPNGNSLRDCLHCDREYSESAKRFIEARYYSFEDARQLHNTFCLVSYPRRNRAEAYCTCDNWGKSLMCEHVTAIARTYKEDNSPEAVEQWSIFRAYFRGAKKNRGKSGRFDDGILPPNVRYGLGPSVAPADSRNDSRKRGHSKARRSSRNSASAPSKRRKTGHV</sequence>
<dbReference type="PROSITE" id="PS50966">
    <property type="entry name" value="ZF_SWIM"/>
    <property type="match status" value="1"/>
</dbReference>
<gene>
    <name evidence="4" type="ORF">FOL47_001265</name>
</gene>
<keyword evidence="1" id="KW-0862">Zinc</keyword>
<evidence type="ECO:0000256" key="1">
    <source>
        <dbReference type="PROSITE-ProRule" id="PRU00325"/>
    </source>
</evidence>
<evidence type="ECO:0000313" key="5">
    <source>
        <dbReference type="Proteomes" id="UP000591131"/>
    </source>
</evidence>
<feature type="domain" description="SWIM-type" evidence="3">
    <location>
        <begin position="200"/>
        <end position="237"/>
    </location>
</feature>
<dbReference type="EMBL" id="JAAPAO010001296">
    <property type="protein sequence ID" value="KAF4650284.1"/>
    <property type="molecule type" value="Genomic_DNA"/>
</dbReference>